<comment type="caution">
    <text evidence="4">The sequence shown here is derived from an EMBL/GenBank/DDBJ whole genome shotgun (WGS) entry which is preliminary data.</text>
</comment>
<keyword evidence="5" id="KW-1185">Reference proteome</keyword>
<dbReference type="SUPFAM" id="SSF56112">
    <property type="entry name" value="Protein kinase-like (PK-like)"/>
    <property type="match status" value="1"/>
</dbReference>
<feature type="transmembrane region" description="Helical" evidence="2">
    <location>
        <begin position="538"/>
        <end position="557"/>
    </location>
</feature>
<evidence type="ECO:0000313" key="5">
    <source>
        <dbReference type="Proteomes" id="UP001501126"/>
    </source>
</evidence>
<keyword evidence="2" id="KW-0472">Membrane</keyword>
<dbReference type="PANTHER" id="PTHR10566:SF113">
    <property type="entry name" value="PROTEIN ACTIVITY OF BC1 COMPLEX KINASE 7, CHLOROPLASTIC"/>
    <property type="match status" value="1"/>
</dbReference>
<dbReference type="InterPro" id="IPR011009">
    <property type="entry name" value="Kinase-like_dom_sf"/>
</dbReference>
<dbReference type="InterPro" id="IPR004147">
    <property type="entry name" value="ABC1_dom"/>
</dbReference>
<keyword evidence="2" id="KW-1133">Transmembrane helix</keyword>
<name>A0ABP3Y4E1_9FLAO</name>
<gene>
    <name evidence="4" type="ORF">GCM10009118_20220</name>
</gene>
<comment type="similarity">
    <text evidence="1">Belongs to the protein kinase superfamily. ADCK protein kinase family.</text>
</comment>
<dbReference type="Pfam" id="PF03109">
    <property type="entry name" value="ABC1"/>
    <property type="match status" value="1"/>
</dbReference>
<dbReference type="InterPro" id="IPR050154">
    <property type="entry name" value="UbiB_kinase"/>
</dbReference>
<reference evidence="5" key="1">
    <citation type="journal article" date="2019" name="Int. J. Syst. Evol. Microbiol.">
        <title>The Global Catalogue of Microorganisms (GCM) 10K type strain sequencing project: providing services to taxonomists for standard genome sequencing and annotation.</title>
        <authorList>
            <consortium name="The Broad Institute Genomics Platform"/>
            <consortium name="The Broad Institute Genome Sequencing Center for Infectious Disease"/>
            <person name="Wu L."/>
            <person name="Ma J."/>
        </authorList>
    </citation>
    <scope>NUCLEOTIDE SEQUENCE [LARGE SCALE GENOMIC DNA]</scope>
    <source>
        <strain evidence="5">JCM 16083</strain>
    </source>
</reference>
<feature type="transmembrane region" description="Helical" evidence="2">
    <location>
        <begin position="510"/>
        <end position="532"/>
    </location>
</feature>
<evidence type="ECO:0000256" key="1">
    <source>
        <dbReference type="ARBA" id="ARBA00009670"/>
    </source>
</evidence>
<dbReference type="EMBL" id="BAAAFH010000011">
    <property type="protein sequence ID" value="GAA0875613.1"/>
    <property type="molecule type" value="Genomic_DNA"/>
</dbReference>
<evidence type="ECO:0000256" key="2">
    <source>
        <dbReference type="SAM" id="Phobius"/>
    </source>
</evidence>
<accession>A0ABP3Y4E1</accession>
<dbReference type="PANTHER" id="PTHR10566">
    <property type="entry name" value="CHAPERONE-ACTIVITY OF BC1 COMPLEX CABC1 -RELATED"/>
    <property type="match status" value="1"/>
</dbReference>
<dbReference type="RefSeq" id="WP_343787282.1">
    <property type="nucleotide sequence ID" value="NZ_BAAAFH010000011.1"/>
</dbReference>
<protein>
    <submittedName>
        <fullName evidence="4">AarF/UbiB family protein</fullName>
    </submittedName>
</protein>
<dbReference type="CDD" id="cd05121">
    <property type="entry name" value="ABC1_ADCK3-like"/>
    <property type="match status" value="1"/>
</dbReference>
<organism evidence="4 5">
    <name type="scientific">Wandonia haliotis</name>
    <dbReference type="NCBI Taxonomy" id="574963"/>
    <lineage>
        <taxon>Bacteria</taxon>
        <taxon>Pseudomonadati</taxon>
        <taxon>Bacteroidota</taxon>
        <taxon>Flavobacteriia</taxon>
        <taxon>Flavobacteriales</taxon>
        <taxon>Crocinitomicaceae</taxon>
        <taxon>Wandonia</taxon>
    </lineage>
</organism>
<evidence type="ECO:0000259" key="3">
    <source>
        <dbReference type="Pfam" id="PF03109"/>
    </source>
</evidence>
<sequence length="573" mass="65770">MWLFGSIIRRFKAIRRYNQILRVFVKYGFEDLVSYLEDEKRFGFIRKLLPKRVIKSAKKYSKYERMRLLCEELGPTFIKFGQILSNRPDMLPAELITQLEELQDNVPPLPGKIARQVVESELNAPVEDLFAWFEPESFASASMAQVHKVTLKTGERAALKIQRPGISEMIEEDIKVMYKIADIIERRVPSVKHFDPVGLVRNFENSIRKELDFIRESINIQRFHANILNDPEDRGITRSPKVFREFTTGKVLAMEFISGIKISDVSRLRESGHDTKRVARKLAISYFKQVFEYGFFHADPHPGNLLVVPSGNICFLDYGMMGSILPRDIELLGKLFIAIEDHEVRAIIRILQDLSGNAPISDMHALEISVHEFLQSYAIRNLHQNEMSTVLLEIRDIVIDHGLKVPGHFFLLARSMVTIEGVIEHLDPELDLVELAKPFMVRVIRKKYDPFKLTKKALHSFVEFANYLEDFPRDIKNAIRRINSGQIKADLTHKGIDPMVHTFHRIAKQLISSIIIAALIIGSTLFIINSIHPLYNDISIMGIIGLSIAGLLGIGMIRDIFKGDKDDWKGWNK</sequence>
<keyword evidence="2" id="KW-0812">Transmembrane</keyword>
<feature type="domain" description="ABC1 atypical kinase-like" evidence="3">
    <location>
        <begin position="102"/>
        <end position="349"/>
    </location>
</feature>
<proteinExistence type="inferred from homology"/>
<evidence type="ECO:0000313" key="4">
    <source>
        <dbReference type="EMBL" id="GAA0875613.1"/>
    </source>
</evidence>
<dbReference type="Proteomes" id="UP001501126">
    <property type="component" value="Unassembled WGS sequence"/>
</dbReference>